<dbReference type="PANTHER" id="PTHR36203:SF1">
    <property type="entry name" value="ASCORBATE-SPECIFIC PTS SYSTEM EIIA COMPONENT"/>
    <property type="match status" value="1"/>
</dbReference>
<keyword evidence="13" id="KW-1185">Reference proteome</keyword>
<evidence type="ECO:0000256" key="10">
    <source>
        <dbReference type="ARBA" id="ARBA00042072"/>
    </source>
</evidence>
<dbReference type="Pfam" id="PF00359">
    <property type="entry name" value="PTS_EIIA_2"/>
    <property type="match status" value="1"/>
</dbReference>
<reference evidence="12 13" key="1">
    <citation type="journal article" date="2021" name="Environ. Microbiol.">
        <title>Genetic insights into the dark matter of the mammalian gut microbiota through targeted genome reconstruction.</title>
        <authorList>
            <person name="Lugli G.A."/>
            <person name="Alessandri G."/>
            <person name="Milani C."/>
            <person name="Viappiani A."/>
            <person name="Fontana F."/>
            <person name="Tarracchini C."/>
            <person name="Mancabelli L."/>
            <person name="Argentini C."/>
            <person name="Ruiz L."/>
            <person name="Margolles A."/>
            <person name="van Sinderen D."/>
            <person name="Turroni F."/>
            <person name="Ventura M."/>
        </authorList>
    </citation>
    <scope>NUCLEOTIDE SEQUENCE [LARGE SCALE GENOMIC DNA]</scope>
    <source>
        <strain evidence="12 13">MA2</strain>
    </source>
</reference>
<keyword evidence="7" id="KW-0418">Kinase</keyword>
<feature type="domain" description="PTS EIIA type-2" evidence="11">
    <location>
        <begin position="4"/>
        <end position="146"/>
    </location>
</feature>
<protein>
    <recommendedName>
        <fullName evidence="9">Ascorbate-specific PTS system EIIA component</fullName>
    </recommendedName>
    <alternativeName>
        <fullName evidence="10">Ascorbate-specific phosphotransferase enzyme IIA component</fullName>
    </alternativeName>
</protein>
<dbReference type="RefSeq" id="WP_214357865.1">
    <property type="nucleotide sequence ID" value="NZ_JAFEJS010000003.1"/>
</dbReference>
<keyword evidence="6" id="KW-0598">Phosphotransferase system</keyword>
<evidence type="ECO:0000256" key="2">
    <source>
        <dbReference type="ARBA" id="ARBA00022448"/>
    </source>
</evidence>
<evidence type="ECO:0000256" key="5">
    <source>
        <dbReference type="ARBA" id="ARBA00022679"/>
    </source>
</evidence>
<evidence type="ECO:0000313" key="12">
    <source>
        <dbReference type="EMBL" id="MBT1172585.1"/>
    </source>
</evidence>
<dbReference type="PROSITE" id="PS51094">
    <property type="entry name" value="PTS_EIIA_TYPE_2"/>
    <property type="match status" value="1"/>
</dbReference>
<keyword evidence="3" id="KW-0963">Cytoplasm</keyword>
<keyword evidence="5" id="KW-0808">Transferase</keyword>
<dbReference type="InterPro" id="IPR002178">
    <property type="entry name" value="PTS_EIIA_type-2_dom"/>
</dbReference>
<organism evidence="12 13">
    <name type="scientific">Bifidobacterium santillanense</name>
    <dbReference type="NCBI Taxonomy" id="2809028"/>
    <lineage>
        <taxon>Bacteria</taxon>
        <taxon>Bacillati</taxon>
        <taxon>Actinomycetota</taxon>
        <taxon>Actinomycetes</taxon>
        <taxon>Bifidobacteriales</taxon>
        <taxon>Bifidobacteriaceae</taxon>
        <taxon>Bifidobacterium</taxon>
    </lineage>
</organism>
<sequence>MLSSYFQQGGVLYADRVSDWREAVDEVTRPLLDADAITGGYIDAIKTSISSPGGTYIDLGGGVALAHARPETGVNRTSLSVLHVDEPFDLADDAAHPISTMFCLAAEDSNAHIDLMQALAGLLTDTDRLAAVNTASDADELAKALA</sequence>
<evidence type="ECO:0000256" key="7">
    <source>
        <dbReference type="ARBA" id="ARBA00022777"/>
    </source>
</evidence>
<comment type="function">
    <text evidence="8">The phosphoenolpyruvate-dependent sugar phosphotransferase system (sugar PTS), a major carbohydrate active transport system, catalyzes the phosphorylation of incoming sugar substrates concomitantly with their translocation across the cell membrane. The enzyme II UlaABC PTS system is involved in ascorbate transport.</text>
</comment>
<evidence type="ECO:0000256" key="1">
    <source>
        <dbReference type="ARBA" id="ARBA00004496"/>
    </source>
</evidence>
<name>A0ABS5UP58_9BIFI</name>
<comment type="subcellular location">
    <subcellularLocation>
        <location evidence="1">Cytoplasm</location>
    </subcellularLocation>
</comment>
<keyword evidence="4" id="KW-0597">Phosphoprotein</keyword>
<evidence type="ECO:0000256" key="4">
    <source>
        <dbReference type="ARBA" id="ARBA00022553"/>
    </source>
</evidence>
<proteinExistence type="predicted"/>
<dbReference type="InterPro" id="IPR051351">
    <property type="entry name" value="Ascorbate-PTS_EIIA_comp"/>
</dbReference>
<keyword evidence="2" id="KW-0813">Transport</keyword>
<evidence type="ECO:0000313" key="13">
    <source>
        <dbReference type="Proteomes" id="UP000773064"/>
    </source>
</evidence>
<dbReference type="Gene3D" id="3.40.930.10">
    <property type="entry name" value="Mannitol-specific EII, Chain A"/>
    <property type="match status" value="1"/>
</dbReference>
<dbReference type="Proteomes" id="UP000773064">
    <property type="component" value="Unassembled WGS sequence"/>
</dbReference>
<evidence type="ECO:0000256" key="8">
    <source>
        <dbReference type="ARBA" id="ARBA00037387"/>
    </source>
</evidence>
<evidence type="ECO:0000256" key="9">
    <source>
        <dbReference type="ARBA" id="ARBA00041175"/>
    </source>
</evidence>
<comment type="caution">
    <text evidence="12">The sequence shown here is derived from an EMBL/GenBank/DDBJ whole genome shotgun (WGS) entry which is preliminary data.</text>
</comment>
<evidence type="ECO:0000256" key="3">
    <source>
        <dbReference type="ARBA" id="ARBA00022490"/>
    </source>
</evidence>
<dbReference type="PANTHER" id="PTHR36203">
    <property type="entry name" value="ASCORBATE-SPECIFIC PTS SYSTEM EIIA COMPONENT"/>
    <property type="match status" value="1"/>
</dbReference>
<evidence type="ECO:0000259" key="11">
    <source>
        <dbReference type="PROSITE" id="PS51094"/>
    </source>
</evidence>
<accession>A0ABS5UP58</accession>
<evidence type="ECO:0000256" key="6">
    <source>
        <dbReference type="ARBA" id="ARBA00022683"/>
    </source>
</evidence>
<dbReference type="InterPro" id="IPR016152">
    <property type="entry name" value="PTrfase/Anion_transptr"/>
</dbReference>
<dbReference type="CDD" id="cd00211">
    <property type="entry name" value="PTS_IIA_fru"/>
    <property type="match status" value="1"/>
</dbReference>
<gene>
    <name evidence="12" type="ORF">JS528_04275</name>
</gene>
<dbReference type="EMBL" id="JAFEJS010000003">
    <property type="protein sequence ID" value="MBT1172585.1"/>
    <property type="molecule type" value="Genomic_DNA"/>
</dbReference>
<dbReference type="SUPFAM" id="SSF55804">
    <property type="entry name" value="Phoshotransferase/anion transport protein"/>
    <property type="match status" value="1"/>
</dbReference>
<keyword evidence="12" id="KW-0762">Sugar transport</keyword>